<evidence type="ECO:0000256" key="9">
    <source>
        <dbReference type="ARBA" id="ARBA00022692"/>
    </source>
</evidence>
<dbReference type="EMBL" id="LNYW01000046">
    <property type="protein sequence ID" value="KTD59967.1"/>
    <property type="molecule type" value="Genomic_DNA"/>
</dbReference>
<dbReference type="GO" id="GO:0051537">
    <property type="term" value="F:2 iron, 2 sulfur cluster binding"/>
    <property type="evidence" value="ECO:0007669"/>
    <property type="project" value="UniProtKB-KW"/>
</dbReference>
<reference evidence="23 24" key="1">
    <citation type="submission" date="2015-11" db="EMBL/GenBank/DDBJ databases">
        <title>Genomic analysis of 38 Legionella species identifies large and diverse effector repertoires.</title>
        <authorList>
            <person name="Burstein D."/>
            <person name="Amaro F."/>
            <person name="Zusman T."/>
            <person name="Lifshitz Z."/>
            <person name="Cohen O."/>
            <person name="Gilbert J.A."/>
            <person name="Pupko T."/>
            <person name="Shuman H.A."/>
            <person name="Segal G."/>
        </authorList>
    </citation>
    <scope>NUCLEOTIDE SEQUENCE [LARGE SCALE GENOMIC DNA]</scope>
    <source>
        <strain evidence="23 24">ATCC 49655</strain>
    </source>
</reference>
<dbReference type="GO" id="GO:0008121">
    <property type="term" value="F:quinol-cytochrome-c reductase activity"/>
    <property type="evidence" value="ECO:0007669"/>
    <property type="project" value="UniProtKB-EC"/>
</dbReference>
<comment type="cofactor">
    <cofactor evidence="20">
        <name>[2Fe-2S] cluster</name>
        <dbReference type="ChEBI" id="CHEBI:190135"/>
    </cofactor>
    <text evidence="20">Binds 1 [2Fe-2S] cluster per subunit.</text>
</comment>
<dbReference type="PROSITE" id="PS51296">
    <property type="entry name" value="RIESKE"/>
    <property type="match status" value="1"/>
</dbReference>
<keyword evidence="13 20" id="KW-0249">Electron transport</keyword>
<proteinExistence type="inferred from homology"/>
<dbReference type="InterPro" id="IPR006317">
    <property type="entry name" value="Ubiquinol_cyt_c_Rdtase_Fe-S-su"/>
</dbReference>
<accession>A0A0W0YTE0</accession>
<dbReference type="eggNOG" id="COG0723">
    <property type="taxonomic scope" value="Bacteria"/>
</dbReference>
<evidence type="ECO:0000256" key="20">
    <source>
        <dbReference type="RuleBase" id="RU004494"/>
    </source>
</evidence>
<keyword evidence="11" id="KW-0479">Metal-binding</keyword>
<comment type="subcellular location">
    <subcellularLocation>
        <location evidence="2">Cell membrane</location>
        <topology evidence="2">Single-pass membrane protein</topology>
    </subcellularLocation>
</comment>
<comment type="subunit">
    <text evidence="4 21">The main subunits of complex b-c1 are: cytochrome b, cytochrome c1 and the Rieske protein.</text>
</comment>
<keyword evidence="12" id="KW-1278">Translocase</keyword>
<dbReference type="RefSeq" id="WP_018575977.1">
    <property type="nucleotide sequence ID" value="NZ_KB892382.1"/>
</dbReference>
<dbReference type="Pfam" id="PF10399">
    <property type="entry name" value="UCR_Fe-S_N"/>
    <property type="match status" value="1"/>
</dbReference>
<dbReference type="InterPro" id="IPR036922">
    <property type="entry name" value="Rieske_2Fe-2S_sf"/>
</dbReference>
<evidence type="ECO:0000256" key="7">
    <source>
        <dbReference type="ARBA" id="ARBA00022448"/>
    </source>
</evidence>
<evidence type="ECO:0000256" key="19">
    <source>
        <dbReference type="ARBA" id="ARBA00029351"/>
    </source>
</evidence>
<comment type="miscellaneous">
    <text evidence="20">The Rieske protein is a high potential 2Fe-2S protein.</text>
</comment>
<dbReference type="InterPro" id="IPR005805">
    <property type="entry name" value="Rieske_Fe-S_prot_C"/>
</dbReference>
<dbReference type="CDD" id="cd03470">
    <property type="entry name" value="Rieske_cytochrome_bc1"/>
    <property type="match status" value="1"/>
</dbReference>
<evidence type="ECO:0000256" key="6">
    <source>
        <dbReference type="ARBA" id="ARBA00019816"/>
    </source>
</evidence>
<dbReference type="AlphaFoldDB" id="A0A0W0YTE0"/>
<comment type="caution">
    <text evidence="23">The sequence shown here is derived from an EMBL/GenBank/DDBJ whole genome shotgun (WGS) entry which is preliminary data.</text>
</comment>
<evidence type="ECO:0000256" key="3">
    <source>
        <dbReference type="ARBA" id="ARBA00010651"/>
    </source>
</evidence>
<evidence type="ECO:0000256" key="2">
    <source>
        <dbReference type="ARBA" id="ARBA00004162"/>
    </source>
</evidence>
<dbReference type="InterPro" id="IPR006311">
    <property type="entry name" value="TAT_signal"/>
</dbReference>
<evidence type="ECO:0000256" key="5">
    <source>
        <dbReference type="ARBA" id="ARBA00012951"/>
    </source>
</evidence>
<comment type="function">
    <text evidence="1">Component of the ubiquinol-cytochrome c reductase complex (complex III or cytochrome b-c1 complex), which is a respiratory chain that generates an electrochemical potential coupled to ATP synthesis.</text>
</comment>
<dbReference type="PRINTS" id="PR00162">
    <property type="entry name" value="RIESKE"/>
</dbReference>
<dbReference type="Pfam" id="PF00355">
    <property type="entry name" value="Rieske"/>
    <property type="match status" value="1"/>
</dbReference>
<dbReference type="SUPFAM" id="SSF50022">
    <property type="entry name" value="ISP domain"/>
    <property type="match status" value="1"/>
</dbReference>
<keyword evidence="10" id="KW-0001">2Fe-2S</keyword>
<comment type="similarity">
    <text evidence="3">Belongs to the Rieske iron-sulfur protein family.</text>
</comment>
<keyword evidence="15" id="KW-0408">Iron</keyword>
<comment type="catalytic activity">
    <reaction evidence="19 20">
        <text>a quinol + 2 Fe(III)-[cytochrome c](out) = a quinone + 2 Fe(II)-[cytochrome c](out) + 2 H(+)(out)</text>
        <dbReference type="Rhea" id="RHEA:11484"/>
        <dbReference type="Rhea" id="RHEA-COMP:10350"/>
        <dbReference type="Rhea" id="RHEA-COMP:14399"/>
        <dbReference type="ChEBI" id="CHEBI:15378"/>
        <dbReference type="ChEBI" id="CHEBI:24646"/>
        <dbReference type="ChEBI" id="CHEBI:29033"/>
        <dbReference type="ChEBI" id="CHEBI:29034"/>
        <dbReference type="ChEBI" id="CHEBI:132124"/>
        <dbReference type="EC" id="7.1.1.8"/>
    </reaction>
</comment>
<keyword evidence="8" id="KW-1003">Cell membrane</keyword>
<evidence type="ECO:0000256" key="14">
    <source>
        <dbReference type="ARBA" id="ARBA00022989"/>
    </source>
</evidence>
<protein>
    <recommendedName>
        <fullName evidence="6 20">Ubiquinol-cytochrome c reductase iron-sulfur subunit</fullName>
        <ecNumber evidence="5 20">7.1.1.8</ecNumber>
    </recommendedName>
</protein>
<dbReference type="PANTHER" id="PTHR10134">
    <property type="entry name" value="CYTOCHROME B-C1 COMPLEX SUBUNIT RIESKE, MITOCHONDRIAL"/>
    <property type="match status" value="1"/>
</dbReference>
<organism evidence="23 24">
    <name type="scientific">Legionella shakespearei DSM 23087</name>
    <dbReference type="NCBI Taxonomy" id="1122169"/>
    <lineage>
        <taxon>Bacteria</taxon>
        <taxon>Pseudomonadati</taxon>
        <taxon>Pseudomonadota</taxon>
        <taxon>Gammaproteobacteria</taxon>
        <taxon>Legionellales</taxon>
        <taxon>Legionellaceae</taxon>
        <taxon>Legionella</taxon>
    </lineage>
</organism>
<evidence type="ECO:0000256" key="12">
    <source>
        <dbReference type="ARBA" id="ARBA00022967"/>
    </source>
</evidence>
<evidence type="ECO:0000256" key="1">
    <source>
        <dbReference type="ARBA" id="ARBA00002444"/>
    </source>
</evidence>
<dbReference type="InterPro" id="IPR017941">
    <property type="entry name" value="Rieske_2Fe-2S"/>
</dbReference>
<feature type="domain" description="Rieske" evidence="22">
    <location>
        <begin position="94"/>
        <end position="198"/>
    </location>
</feature>
<dbReference type="GO" id="GO:0046872">
    <property type="term" value="F:metal ion binding"/>
    <property type="evidence" value="ECO:0007669"/>
    <property type="project" value="UniProtKB-KW"/>
</dbReference>
<dbReference type="EC" id="7.1.1.8" evidence="5 20"/>
<dbReference type="NCBIfam" id="TIGR01416">
    <property type="entry name" value="Rieske_proteo"/>
    <property type="match status" value="1"/>
</dbReference>
<evidence type="ECO:0000259" key="22">
    <source>
        <dbReference type="PROSITE" id="PS51296"/>
    </source>
</evidence>
<dbReference type="STRING" id="1122169.Lsha_1717"/>
<evidence type="ECO:0000256" key="16">
    <source>
        <dbReference type="ARBA" id="ARBA00023014"/>
    </source>
</evidence>
<gene>
    <name evidence="23" type="primary">petA</name>
    <name evidence="23" type="ORF">Lsha_1717</name>
</gene>
<dbReference type="OrthoDB" id="9767869at2"/>
<name>A0A0W0YTE0_9GAMM</name>
<dbReference type="Gene3D" id="1.20.5.510">
    <property type="entry name" value="Single helix bin"/>
    <property type="match status" value="1"/>
</dbReference>
<evidence type="ECO:0000256" key="15">
    <source>
        <dbReference type="ARBA" id="ARBA00023004"/>
    </source>
</evidence>
<dbReference type="PROSITE" id="PS51318">
    <property type="entry name" value="TAT"/>
    <property type="match status" value="1"/>
</dbReference>
<evidence type="ECO:0000256" key="21">
    <source>
        <dbReference type="RuleBase" id="RU004497"/>
    </source>
</evidence>
<evidence type="ECO:0000256" key="8">
    <source>
        <dbReference type="ARBA" id="ARBA00022475"/>
    </source>
</evidence>
<evidence type="ECO:0000256" key="18">
    <source>
        <dbReference type="ARBA" id="ARBA00023157"/>
    </source>
</evidence>
<evidence type="ECO:0000256" key="4">
    <source>
        <dbReference type="ARBA" id="ARBA00011649"/>
    </source>
</evidence>
<keyword evidence="14" id="KW-1133">Transmembrane helix</keyword>
<keyword evidence="9" id="KW-0812">Transmembrane</keyword>
<evidence type="ECO:0000256" key="11">
    <source>
        <dbReference type="ARBA" id="ARBA00022723"/>
    </source>
</evidence>
<dbReference type="InterPro" id="IPR019470">
    <property type="entry name" value="Ubiq_cytC_Rdtase_Fe-S_su_TAT"/>
</dbReference>
<dbReference type="GO" id="GO:0005886">
    <property type="term" value="C:plasma membrane"/>
    <property type="evidence" value="ECO:0007669"/>
    <property type="project" value="UniProtKB-SubCell"/>
</dbReference>
<dbReference type="Proteomes" id="UP000054600">
    <property type="component" value="Unassembled WGS sequence"/>
</dbReference>
<dbReference type="Gene3D" id="2.102.10.10">
    <property type="entry name" value="Rieske [2Fe-2S] iron-sulphur domain"/>
    <property type="match status" value="1"/>
</dbReference>
<evidence type="ECO:0000256" key="13">
    <source>
        <dbReference type="ARBA" id="ARBA00022982"/>
    </source>
</evidence>
<keyword evidence="16" id="KW-0411">Iron-sulfur</keyword>
<keyword evidence="18" id="KW-1015">Disulfide bond</keyword>
<keyword evidence="17" id="KW-0472">Membrane</keyword>
<evidence type="ECO:0000313" key="24">
    <source>
        <dbReference type="Proteomes" id="UP000054600"/>
    </source>
</evidence>
<dbReference type="PATRIC" id="fig|1122169.6.peg.1974"/>
<keyword evidence="7 20" id="KW-0813">Transport</keyword>
<evidence type="ECO:0000313" key="23">
    <source>
        <dbReference type="EMBL" id="KTD59967.1"/>
    </source>
</evidence>
<sequence length="204" mass="22306">MSDITEPDVEGKQSDSIDEERRRFLLTGTCVLGGIGAACALTPLVSSWLPSAKAQAAGAPVQVDLSRMQPGEQAIVEWRGKPVWIIRRTKEMLDHLSANSSLLRDPDSLTDQQPAYAQNLHRSINPEYLVLIGICTHLGCSPKYKPSLQELGPDWPGGFFCPCHGSTFDLSGRVFKGVPAPINLEVPPYHFLNEQTIVIGEDAQ</sequence>
<evidence type="ECO:0000256" key="17">
    <source>
        <dbReference type="ARBA" id="ARBA00023136"/>
    </source>
</evidence>
<evidence type="ECO:0000256" key="10">
    <source>
        <dbReference type="ARBA" id="ARBA00022714"/>
    </source>
</evidence>
<dbReference type="InterPro" id="IPR014349">
    <property type="entry name" value="Rieske_Fe-S_prot"/>
</dbReference>
<keyword evidence="24" id="KW-1185">Reference proteome</keyword>